<dbReference type="EMBL" id="CP005080">
    <property type="protein sequence ID" value="AGK80866.1"/>
    <property type="molecule type" value="Genomic_DNA"/>
</dbReference>
<organism evidence="1 2">
    <name type="scientific">Streptomyces microflavus DSM 40593</name>
    <dbReference type="NCBI Taxonomy" id="1303692"/>
    <lineage>
        <taxon>Bacteria</taxon>
        <taxon>Bacillati</taxon>
        <taxon>Actinomycetota</taxon>
        <taxon>Actinomycetes</taxon>
        <taxon>Kitasatosporales</taxon>
        <taxon>Streptomycetaceae</taxon>
        <taxon>Streptomyces</taxon>
    </lineage>
</organism>
<proteinExistence type="predicted"/>
<evidence type="ECO:0000313" key="2">
    <source>
        <dbReference type="Proteomes" id="UP000013304"/>
    </source>
</evidence>
<dbReference type="Proteomes" id="UP000013304">
    <property type="component" value="Chromosome"/>
</dbReference>
<dbReference type="AlphaFoldDB" id="N0CXL1"/>
<dbReference type="PATRIC" id="fig|1303692.3.peg.6016"/>
<accession>N0CXL1</accession>
<name>N0CXL1_STRMI</name>
<sequence length="352" mass="36882">MAGTRVAGLRAPVVDGPWIVMGKDLRLTVFARSDRGLLRWTQRAAAGHEWAGPDVFEAPRLSHLTVVQGADGFVRFIGRRVSAEGHATGVVHAAQYQTGRPVTEWKPVGNPHKDAASARRIGVPAAAVSGSGSVHVFVANAGGGVSMRNEDAKGAWGPWRDLQGSDAYDGAVAVAAASGRVEYVAPGDGVAMRWQQEKPDGGLGRCPDLQIAVNPGSASGLETAPDRFTYYWSDAATGGLFAHRPGAWVVPLGGGPAEGRIAALRAWLDGYDCTVLAHRTPEGEIMLAACGTENEGGGIWWSRTAERSARPPALACDAEGRVVMALFGEDGALRIARQLPEPGLAMAPSARV</sequence>
<protein>
    <submittedName>
        <fullName evidence="1">Uncharacterized protein</fullName>
    </submittedName>
</protein>
<reference evidence="1 2" key="1">
    <citation type="submission" date="2013-04" db="EMBL/GenBank/DDBJ databases">
        <title>Complete genome sequence of Streptomyces fulvissimus.</title>
        <authorList>
            <person name="Myronovskyi M."/>
            <person name="Tokovenko B."/>
            <person name="Manderscheid N."/>
            <person name="Petzke L."/>
            <person name="Luzhetskyy A."/>
        </authorList>
    </citation>
    <scope>NUCLEOTIDE SEQUENCE [LARGE SCALE GENOMIC DNA]</scope>
    <source>
        <strain evidence="1 2">DSM 40593</strain>
    </source>
</reference>
<dbReference type="SUPFAM" id="SSF89372">
    <property type="entry name" value="Fucose-specific lectin"/>
    <property type="match status" value="1"/>
</dbReference>
<dbReference type="HOGENOM" id="CLU_063456_0_0_11"/>
<dbReference type="Gene3D" id="2.120.10.70">
    <property type="entry name" value="Fucose-specific lectin"/>
    <property type="match status" value="1"/>
</dbReference>
<dbReference type="eggNOG" id="COG2120">
    <property type="taxonomic scope" value="Bacteria"/>
</dbReference>
<gene>
    <name evidence="1" type="ORF">SFUL_5983</name>
</gene>
<evidence type="ECO:0000313" key="1">
    <source>
        <dbReference type="EMBL" id="AGK80866.1"/>
    </source>
</evidence>
<dbReference type="KEGG" id="sfi:SFUL_5983"/>